<keyword evidence="2" id="KW-0732">Signal</keyword>
<accession>A0A2K9LMP7</accession>
<dbReference type="AlphaFoldDB" id="A0A2K9LMP7"/>
<reference evidence="4" key="1">
    <citation type="submission" date="2017-08" db="EMBL/GenBank/DDBJ databases">
        <title>Direct submision.</title>
        <authorList>
            <person name="Kim S.-J."/>
            <person name="Rhee S.-K."/>
        </authorList>
    </citation>
    <scope>NUCLEOTIDE SEQUENCE [LARGE SCALE GENOMIC DNA]</scope>
    <source>
        <strain evidence="4">GI5</strain>
    </source>
</reference>
<feature type="signal peptide" evidence="2">
    <location>
        <begin position="1"/>
        <end position="26"/>
    </location>
</feature>
<feature type="region of interest" description="Disordered" evidence="1">
    <location>
        <begin position="54"/>
        <end position="115"/>
    </location>
</feature>
<dbReference type="RefSeq" id="WP_101894918.1">
    <property type="nucleotide sequence ID" value="NZ_CP022684.1"/>
</dbReference>
<protein>
    <recommendedName>
        <fullName evidence="5">Glycine zipper domain-containing protein</fullName>
    </recommendedName>
</protein>
<dbReference type="KEGG" id="kak:Kalk_14415"/>
<evidence type="ECO:0000313" key="4">
    <source>
        <dbReference type="Proteomes" id="UP000235116"/>
    </source>
</evidence>
<keyword evidence="4" id="KW-1185">Reference proteome</keyword>
<evidence type="ECO:0000256" key="1">
    <source>
        <dbReference type="SAM" id="MobiDB-lite"/>
    </source>
</evidence>
<evidence type="ECO:0000313" key="3">
    <source>
        <dbReference type="EMBL" id="AUM13543.1"/>
    </source>
</evidence>
<feature type="chain" id="PRO_5014817446" description="Glycine zipper domain-containing protein" evidence="2">
    <location>
        <begin position="27"/>
        <end position="133"/>
    </location>
</feature>
<feature type="compositionally biased region" description="Basic and acidic residues" evidence="1">
    <location>
        <begin position="55"/>
        <end position="81"/>
    </location>
</feature>
<name>A0A2K9LMP7_9GAMM</name>
<sequence length="133" mass="16083">MWYKKMMLPAAVMIAATAFSANQAYALNDDEAALLVGLAVGTVAAVAVKHHREHDRRDWQYRDQSRYNDHHRPPQRVEHYVIHNPPQYRERHKHRHDRYCDDRASNRKKHRRDNGYSRAGYEYEYEYEKRVRF</sequence>
<organism evidence="3 4">
    <name type="scientific">Ketobacter alkanivorans</name>
    <dbReference type="NCBI Taxonomy" id="1917421"/>
    <lineage>
        <taxon>Bacteria</taxon>
        <taxon>Pseudomonadati</taxon>
        <taxon>Pseudomonadota</taxon>
        <taxon>Gammaproteobacteria</taxon>
        <taxon>Pseudomonadales</taxon>
        <taxon>Ketobacteraceae</taxon>
        <taxon>Ketobacter</taxon>
    </lineage>
</organism>
<dbReference type="Proteomes" id="UP000235116">
    <property type="component" value="Chromosome"/>
</dbReference>
<evidence type="ECO:0008006" key="5">
    <source>
        <dbReference type="Google" id="ProtNLM"/>
    </source>
</evidence>
<dbReference type="EMBL" id="CP022684">
    <property type="protein sequence ID" value="AUM13543.1"/>
    <property type="molecule type" value="Genomic_DNA"/>
</dbReference>
<proteinExistence type="predicted"/>
<gene>
    <name evidence="3" type="ORF">Kalk_14415</name>
</gene>
<evidence type="ECO:0000256" key="2">
    <source>
        <dbReference type="SAM" id="SignalP"/>
    </source>
</evidence>